<organism evidence="1 2">
    <name type="scientific">Brachybacterium phenoliresistens</name>
    <dbReference type="NCBI Taxonomy" id="396014"/>
    <lineage>
        <taxon>Bacteria</taxon>
        <taxon>Bacillati</taxon>
        <taxon>Actinomycetota</taxon>
        <taxon>Actinomycetes</taxon>
        <taxon>Micrococcales</taxon>
        <taxon>Dermabacteraceae</taxon>
        <taxon>Brachybacterium</taxon>
    </lineage>
</organism>
<dbReference type="EMBL" id="JDYK01000006">
    <property type="protein sequence ID" value="EWS81751.1"/>
    <property type="molecule type" value="Genomic_DNA"/>
</dbReference>
<dbReference type="AlphaFoldDB" id="Z9JVC5"/>
<dbReference type="HOGENOM" id="CLU_2697351_0_0_11"/>
<dbReference type="Proteomes" id="UP000023067">
    <property type="component" value="Unassembled WGS sequence"/>
</dbReference>
<comment type="caution">
    <text evidence="1">The sequence shown here is derived from an EMBL/GenBank/DDBJ whole genome shotgun (WGS) entry which is preliminary data.</text>
</comment>
<gene>
    <name evidence="1" type="ORF">BF93_15835</name>
</gene>
<evidence type="ECO:0000313" key="2">
    <source>
        <dbReference type="Proteomes" id="UP000023067"/>
    </source>
</evidence>
<sequence length="73" mass="8377">MHVNVYTVLPPLYGLEESWPRGADPGEKCEVDTESSRTSYLILNDDVWRIQTLMCFPMPVGFLSDFDTLKHTI</sequence>
<protein>
    <submittedName>
        <fullName evidence="1">Uncharacterized protein</fullName>
    </submittedName>
</protein>
<keyword evidence="2" id="KW-1185">Reference proteome</keyword>
<accession>Z9JVC5</accession>
<name>Z9JVC5_9MICO</name>
<reference evidence="1 2" key="1">
    <citation type="submission" date="2014-02" db="EMBL/GenBank/DDBJ databases">
        <title>Genome sequence of Brachybacterium phenoliresistens strain W13A50.</title>
        <authorList>
            <person name="Wang X."/>
        </authorList>
    </citation>
    <scope>NUCLEOTIDE SEQUENCE [LARGE SCALE GENOMIC DNA]</scope>
    <source>
        <strain evidence="1 2">W13A50</strain>
    </source>
</reference>
<evidence type="ECO:0000313" key="1">
    <source>
        <dbReference type="EMBL" id="EWS81751.1"/>
    </source>
</evidence>
<proteinExistence type="predicted"/>